<evidence type="ECO:0000313" key="2">
    <source>
        <dbReference type="EMBL" id="QHI69426.1"/>
    </source>
</evidence>
<dbReference type="Pfam" id="PF13472">
    <property type="entry name" value="Lipase_GDSL_2"/>
    <property type="match status" value="1"/>
</dbReference>
<dbReference type="InterPro" id="IPR036514">
    <property type="entry name" value="SGNH_hydro_sf"/>
</dbReference>
<sequence>MDLSKQVIVSWLALIGIAVAGNSSFYTPEEDLGGLTYHRAANDQLPNVLIIGDSISIGYTTPVIEKLAGIANVERIPVNGGDTASGLRRINHWVGQKKWDVIHFNFGLHDLCYRHPDSPNHGHRDKINGTIAVPLDQYEKNLEQLVARLEATGAALVWASTTVVPDGELGRIAGDEIRYNQVAARVMKKHHIAMDDLHAVTASFGPELFRAFGDVHYVKAGYEELAGQVAESIKKALGEKVKQGSNHE</sequence>
<accession>A0A6P1MCU9</accession>
<reference evidence="2 3" key="1">
    <citation type="submission" date="2020-01" db="EMBL/GenBank/DDBJ databases">
        <title>Ponticoccus aerotolerans gen. nov., sp. nov., an anaerobic bacterium and proposal of Ponticoccusceae fam. nov., Ponticoccusles ord. nov. and Ponticoccuse classis nov. in the phylum Kiritimatiellaeota.</title>
        <authorList>
            <person name="Zhou L.Y."/>
            <person name="Du Z.J."/>
        </authorList>
    </citation>
    <scope>NUCLEOTIDE SEQUENCE [LARGE SCALE GENOMIC DNA]</scope>
    <source>
        <strain evidence="2 3">S-5007</strain>
    </source>
</reference>
<dbReference type="EMBL" id="CP047593">
    <property type="protein sequence ID" value="QHI69426.1"/>
    <property type="molecule type" value="Genomic_DNA"/>
</dbReference>
<evidence type="ECO:0000259" key="1">
    <source>
        <dbReference type="Pfam" id="PF13472"/>
    </source>
</evidence>
<dbReference type="AlphaFoldDB" id="A0A6P1MCU9"/>
<dbReference type="CDD" id="cd00229">
    <property type="entry name" value="SGNH_hydrolase"/>
    <property type="match status" value="1"/>
</dbReference>
<dbReference type="RefSeq" id="WP_160628608.1">
    <property type="nucleotide sequence ID" value="NZ_CP047593.1"/>
</dbReference>
<dbReference type="SUPFAM" id="SSF52266">
    <property type="entry name" value="SGNH hydrolase"/>
    <property type="match status" value="1"/>
</dbReference>
<keyword evidence="3" id="KW-1185">Reference proteome</keyword>
<feature type="domain" description="SGNH hydrolase-type esterase" evidence="1">
    <location>
        <begin position="51"/>
        <end position="223"/>
    </location>
</feature>
<keyword evidence="2" id="KW-0378">Hydrolase</keyword>
<protein>
    <submittedName>
        <fullName evidence="2">SGNH/GDSL hydrolase family protein</fullName>
    </submittedName>
</protein>
<dbReference type="Gene3D" id="3.40.50.1110">
    <property type="entry name" value="SGNH hydrolase"/>
    <property type="match status" value="1"/>
</dbReference>
<dbReference type="Proteomes" id="UP000464954">
    <property type="component" value="Chromosome"/>
</dbReference>
<organism evidence="2 3">
    <name type="scientific">Tichowtungia aerotolerans</name>
    <dbReference type="NCBI Taxonomy" id="2697043"/>
    <lineage>
        <taxon>Bacteria</taxon>
        <taxon>Pseudomonadati</taxon>
        <taxon>Kiritimatiellota</taxon>
        <taxon>Tichowtungiia</taxon>
        <taxon>Tichowtungiales</taxon>
        <taxon>Tichowtungiaceae</taxon>
        <taxon>Tichowtungia</taxon>
    </lineage>
</organism>
<proteinExistence type="predicted"/>
<name>A0A6P1MCU9_9BACT</name>
<evidence type="ECO:0000313" key="3">
    <source>
        <dbReference type="Proteomes" id="UP000464954"/>
    </source>
</evidence>
<dbReference type="KEGG" id="taer:GT409_08150"/>
<dbReference type="InterPro" id="IPR013830">
    <property type="entry name" value="SGNH_hydro"/>
</dbReference>
<dbReference type="GO" id="GO:0016788">
    <property type="term" value="F:hydrolase activity, acting on ester bonds"/>
    <property type="evidence" value="ECO:0007669"/>
    <property type="project" value="UniProtKB-ARBA"/>
</dbReference>
<gene>
    <name evidence="2" type="ORF">GT409_08150</name>
</gene>